<feature type="compositionally biased region" description="Polar residues" evidence="6">
    <location>
        <begin position="129"/>
        <end position="152"/>
    </location>
</feature>
<evidence type="ECO:0000313" key="8">
    <source>
        <dbReference type="EMBL" id="KAI1884735.1"/>
    </source>
</evidence>
<dbReference type="PANTHER" id="PTHR14948:SF20">
    <property type="entry name" value="PROLINE-RICH TRANSMEMBRANE PROTEIN 2"/>
    <property type="match status" value="1"/>
</dbReference>
<evidence type="ECO:0000256" key="4">
    <source>
        <dbReference type="ARBA" id="ARBA00022989"/>
    </source>
</evidence>
<evidence type="ECO:0000256" key="5">
    <source>
        <dbReference type="ARBA" id="ARBA00023136"/>
    </source>
</evidence>
<feature type="compositionally biased region" description="Polar residues" evidence="6">
    <location>
        <begin position="52"/>
        <end position="64"/>
    </location>
</feature>
<keyword evidence="3 7" id="KW-0812">Transmembrane</keyword>
<dbReference type="InterPro" id="IPR007593">
    <property type="entry name" value="CD225/Dispanin_fam"/>
</dbReference>
<evidence type="ECO:0000256" key="7">
    <source>
        <dbReference type="SAM" id="Phobius"/>
    </source>
</evidence>
<dbReference type="Pfam" id="PF04505">
    <property type="entry name" value="CD225"/>
    <property type="match status" value="1"/>
</dbReference>
<evidence type="ECO:0000313" key="9">
    <source>
        <dbReference type="Proteomes" id="UP000829720"/>
    </source>
</evidence>
<evidence type="ECO:0000256" key="3">
    <source>
        <dbReference type="ARBA" id="ARBA00022692"/>
    </source>
</evidence>
<comment type="subcellular location">
    <subcellularLocation>
        <location evidence="1">Membrane</location>
    </subcellularLocation>
</comment>
<feature type="transmembrane region" description="Helical" evidence="7">
    <location>
        <begin position="211"/>
        <end position="235"/>
    </location>
</feature>
<evidence type="ECO:0000256" key="6">
    <source>
        <dbReference type="SAM" id="MobiDB-lite"/>
    </source>
</evidence>
<protein>
    <recommendedName>
        <fullName evidence="10">Proline-rich transmembrane protein 2</fullName>
    </recommendedName>
</protein>
<dbReference type="OrthoDB" id="9665078at2759"/>
<proteinExistence type="inferred from homology"/>
<dbReference type="EMBL" id="JAERUA010000022">
    <property type="protein sequence ID" value="KAI1884735.1"/>
    <property type="molecule type" value="Genomic_DNA"/>
</dbReference>
<keyword evidence="5 7" id="KW-0472">Membrane</keyword>
<comment type="similarity">
    <text evidence="2">Belongs to the CD225/Dispanin family.</text>
</comment>
<feature type="region of interest" description="Disordered" evidence="6">
    <location>
        <begin position="84"/>
        <end position="152"/>
    </location>
</feature>
<feature type="compositionally biased region" description="Low complexity" evidence="6">
    <location>
        <begin position="93"/>
        <end position="109"/>
    </location>
</feature>
<dbReference type="GO" id="GO:0016020">
    <property type="term" value="C:membrane"/>
    <property type="evidence" value="ECO:0007669"/>
    <property type="project" value="UniProtKB-SubCell"/>
</dbReference>
<accession>A0A8T3CPT5</accession>
<dbReference type="PANTHER" id="PTHR14948">
    <property type="entry name" value="NG5"/>
    <property type="match status" value="1"/>
</dbReference>
<feature type="compositionally biased region" description="Polar residues" evidence="6">
    <location>
        <begin position="1"/>
        <end position="10"/>
    </location>
</feature>
<gene>
    <name evidence="8" type="ORF">AGOR_G00229570</name>
</gene>
<dbReference type="AlphaFoldDB" id="A0A8T3CPT5"/>
<evidence type="ECO:0000256" key="1">
    <source>
        <dbReference type="ARBA" id="ARBA00004370"/>
    </source>
</evidence>
<evidence type="ECO:0008006" key="10">
    <source>
        <dbReference type="Google" id="ProtNLM"/>
    </source>
</evidence>
<name>A0A8T3CPT5_9TELE</name>
<evidence type="ECO:0000256" key="2">
    <source>
        <dbReference type="ARBA" id="ARBA00006843"/>
    </source>
</evidence>
<reference evidence="8" key="1">
    <citation type="submission" date="2021-01" db="EMBL/GenBank/DDBJ databases">
        <authorList>
            <person name="Zahm M."/>
            <person name="Roques C."/>
            <person name="Cabau C."/>
            <person name="Klopp C."/>
            <person name="Donnadieu C."/>
            <person name="Jouanno E."/>
            <person name="Lampietro C."/>
            <person name="Louis A."/>
            <person name="Herpin A."/>
            <person name="Echchiki A."/>
            <person name="Berthelot C."/>
            <person name="Parey E."/>
            <person name="Roest-Crollius H."/>
            <person name="Braasch I."/>
            <person name="Postlethwait J."/>
            <person name="Bobe J."/>
            <person name="Montfort J."/>
            <person name="Bouchez O."/>
            <person name="Begum T."/>
            <person name="Mejri S."/>
            <person name="Adams A."/>
            <person name="Chen W.-J."/>
            <person name="Guiguen Y."/>
        </authorList>
    </citation>
    <scope>NUCLEOTIDE SEQUENCE</scope>
    <source>
        <tissue evidence="8">Blood</tissue>
    </source>
</reference>
<feature type="region of interest" description="Disordered" evidence="6">
    <location>
        <begin position="1"/>
        <end position="72"/>
    </location>
</feature>
<keyword evidence="4 7" id="KW-1133">Transmembrane helix</keyword>
<dbReference type="Proteomes" id="UP000829720">
    <property type="component" value="Unassembled WGS sequence"/>
</dbReference>
<organism evidence="8 9">
    <name type="scientific">Albula goreensis</name>
    <dbReference type="NCBI Taxonomy" id="1534307"/>
    <lineage>
        <taxon>Eukaryota</taxon>
        <taxon>Metazoa</taxon>
        <taxon>Chordata</taxon>
        <taxon>Craniata</taxon>
        <taxon>Vertebrata</taxon>
        <taxon>Euteleostomi</taxon>
        <taxon>Actinopterygii</taxon>
        <taxon>Neopterygii</taxon>
        <taxon>Teleostei</taxon>
        <taxon>Albuliformes</taxon>
        <taxon>Albulidae</taxon>
        <taxon>Albula</taxon>
    </lineage>
</organism>
<feature type="transmembrane region" description="Helical" evidence="7">
    <location>
        <begin position="164"/>
        <end position="190"/>
    </location>
</feature>
<comment type="caution">
    <text evidence="8">The sequence shown here is derived from an EMBL/GenBank/DDBJ whole genome shotgun (WGS) entry which is preliminary data.</text>
</comment>
<keyword evidence="9" id="KW-1185">Reference proteome</keyword>
<dbReference type="InterPro" id="IPR051423">
    <property type="entry name" value="CD225/Dispanin"/>
</dbReference>
<sequence>MAVNTSTTQPPLSPSAVPAVLQEDQLRQLEHPGNLQHHGETSTAPDVLQPITEEQSLTTGSSPPHANAQEKDWADEQLIVVNEKTDKSNGVYPGPIDSPPTSSISSPPRQSHHKPHGHYPNGRARVGSRSGSLSHMTASPRPSLSRQPSTVTEGLAEAGKPRDYLILAILSCFCPLWPINIVGLAFSLMSRNSLQQGNLDGARRLGRVAKVLSMFSVVGGIIIIIALIVINWGLILKS</sequence>